<reference evidence="2 3" key="1">
    <citation type="submission" date="2024-10" db="EMBL/GenBank/DDBJ databases">
        <title>Updated reference genomes for cyclostephanoid diatoms.</title>
        <authorList>
            <person name="Roberts W.R."/>
            <person name="Alverson A.J."/>
        </authorList>
    </citation>
    <scope>NUCLEOTIDE SEQUENCE [LARGE SCALE GENOMIC DNA]</scope>
    <source>
        <strain evidence="2 3">AJA276-08</strain>
    </source>
</reference>
<name>A0ABD3PCU2_9STRA</name>
<protein>
    <submittedName>
        <fullName evidence="2">Uncharacterized protein</fullName>
    </submittedName>
</protein>
<evidence type="ECO:0000256" key="1">
    <source>
        <dbReference type="SAM" id="MobiDB-lite"/>
    </source>
</evidence>
<dbReference type="Proteomes" id="UP001530315">
    <property type="component" value="Unassembled WGS sequence"/>
</dbReference>
<gene>
    <name evidence="2" type="ORF">ACHAW5_005143</name>
</gene>
<comment type="caution">
    <text evidence="2">The sequence shown here is derived from an EMBL/GenBank/DDBJ whole genome shotgun (WGS) entry which is preliminary data.</text>
</comment>
<dbReference type="EMBL" id="JALLAZ020000885">
    <property type="protein sequence ID" value="KAL3785534.1"/>
    <property type="molecule type" value="Genomic_DNA"/>
</dbReference>
<organism evidence="2 3">
    <name type="scientific">Stephanodiscus triporus</name>
    <dbReference type="NCBI Taxonomy" id="2934178"/>
    <lineage>
        <taxon>Eukaryota</taxon>
        <taxon>Sar</taxon>
        <taxon>Stramenopiles</taxon>
        <taxon>Ochrophyta</taxon>
        <taxon>Bacillariophyta</taxon>
        <taxon>Coscinodiscophyceae</taxon>
        <taxon>Thalassiosirophycidae</taxon>
        <taxon>Stephanodiscales</taxon>
        <taxon>Stephanodiscaceae</taxon>
        <taxon>Stephanodiscus</taxon>
    </lineage>
</organism>
<sequence>MAVEYLTPKPAVEEFTLPVCPPTPRLPHKALDWAPTSSLSRSFFDDDNTLLDLSIESFISWTGKNKSPPSPLSLKRRNDGIRTMPKLRLKPRPSKYSPSITPVDACAFESMKRSPSSQRIYLMSKSKKSNLKRSPSFSRAA</sequence>
<accession>A0ABD3PCU2</accession>
<feature type="compositionally biased region" description="Polar residues" evidence="1">
    <location>
        <begin position="132"/>
        <end position="141"/>
    </location>
</feature>
<dbReference type="AlphaFoldDB" id="A0ABD3PCU2"/>
<evidence type="ECO:0000313" key="3">
    <source>
        <dbReference type="Proteomes" id="UP001530315"/>
    </source>
</evidence>
<feature type="region of interest" description="Disordered" evidence="1">
    <location>
        <begin position="111"/>
        <end position="141"/>
    </location>
</feature>
<evidence type="ECO:0000313" key="2">
    <source>
        <dbReference type="EMBL" id="KAL3785534.1"/>
    </source>
</evidence>
<keyword evidence="3" id="KW-1185">Reference proteome</keyword>
<proteinExistence type="predicted"/>